<protein>
    <recommendedName>
        <fullName evidence="4">Dolichyl-phosphate-mannose-protein mannosyltransferase</fullName>
    </recommendedName>
</protein>
<gene>
    <name evidence="2" type="ORF">bhn_I2411</name>
</gene>
<feature type="transmembrane region" description="Helical" evidence="1">
    <location>
        <begin position="303"/>
        <end position="322"/>
    </location>
</feature>
<feature type="transmembrane region" description="Helical" evidence="1">
    <location>
        <begin position="233"/>
        <end position="251"/>
    </location>
</feature>
<feature type="transmembrane region" description="Helical" evidence="1">
    <location>
        <begin position="16"/>
        <end position="39"/>
    </location>
</feature>
<dbReference type="OrthoDB" id="2143989at2"/>
<dbReference type="EMBL" id="CP017831">
    <property type="protein sequence ID" value="AOZ97443.1"/>
    <property type="molecule type" value="Genomic_DNA"/>
</dbReference>
<dbReference type="RefSeq" id="WP_071177046.1">
    <property type="nucleotide sequence ID" value="NZ_CP017831.1"/>
</dbReference>
<keyword evidence="1" id="KW-0472">Membrane</keyword>
<name>A0A1D9P4N3_9FIRM</name>
<evidence type="ECO:0000313" key="2">
    <source>
        <dbReference type="EMBL" id="AOZ97443.1"/>
    </source>
</evidence>
<reference evidence="3" key="1">
    <citation type="submission" date="2016-10" db="EMBL/GenBank/DDBJ databases">
        <title>The complete genome sequence of the rumen bacterium Butyrivibrio hungatei MB2003.</title>
        <authorList>
            <person name="Palevich N."/>
            <person name="Kelly W.J."/>
            <person name="Leahy S.C."/>
            <person name="Altermann E."/>
            <person name="Rakonjac J."/>
            <person name="Attwood G.T."/>
        </authorList>
    </citation>
    <scope>NUCLEOTIDE SEQUENCE [LARGE SCALE GENOMIC DNA]</scope>
    <source>
        <strain evidence="3">MB2003</strain>
    </source>
</reference>
<dbReference type="InterPro" id="IPR046062">
    <property type="entry name" value="DUF6020"/>
</dbReference>
<sequence>MKSELGKRKKNNPDQILAWLMSGLFGVLSGIFLVIGYQLEKIDRIDLTDKNAMMVMVAIMAVLTVDTMHVWKNYNQSFEGKKLFGLMKLNKADYQSATDEKIFGTKEFLTTWGIIVLLNLPVLLAVFPGFFVYDAQDELNEVLTRSFTTHHPLLHVLLLGGMIALIHKVTGSWNAGIFSYIFLQMLVITAVFAYVLVYMSKRGIGKRSRILWTLYYGLFPTIVMYTLCSSKDGLFTAFLLLLIVLLTQLVNDKEGFLKSKGKCAAFVIAAILMPCFRHNGFYAYLVFLPFALIYFRKELKKKLVFLLVIPVIAYLVISKVLALSMGAQGKDNQEMLTVPIMQLSRVYTYDREDLSAEDIKILTAYLPEDNLKMYTPRVSDLVKVGFNNEYYEKDKGGFWKLWAKELARHPMAYVNAWLLTSYGYWYPPALINVYKGTTVFTFTYDESSYFGYEVESPGTRTSFIPVIDKLYRFLSIGSFHKDAPVLALLFSPGMLFLIYLFVILYRLSRKDFKGIIPFMPLVLVWLTVLLGPTYLVRYVVILWTAFPVLMNTGRTGNFGPV</sequence>
<evidence type="ECO:0000256" key="1">
    <source>
        <dbReference type="SAM" id="Phobius"/>
    </source>
</evidence>
<keyword evidence="1" id="KW-0812">Transmembrane</keyword>
<feature type="transmembrane region" description="Helical" evidence="1">
    <location>
        <begin position="153"/>
        <end position="171"/>
    </location>
</feature>
<feature type="transmembrane region" description="Helical" evidence="1">
    <location>
        <begin position="263"/>
        <end position="291"/>
    </location>
</feature>
<feature type="transmembrane region" description="Helical" evidence="1">
    <location>
        <begin position="410"/>
        <end position="427"/>
    </location>
</feature>
<feature type="transmembrane region" description="Helical" evidence="1">
    <location>
        <begin position="177"/>
        <end position="198"/>
    </location>
</feature>
<dbReference type="KEGG" id="bhu:bhn_I2411"/>
<dbReference type="Pfam" id="PF19484">
    <property type="entry name" value="DUF6020"/>
    <property type="match status" value="1"/>
</dbReference>
<feature type="transmembrane region" description="Helical" evidence="1">
    <location>
        <begin position="485"/>
        <end position="507"/>
    </location>
</feature>
<feature type="transmembrane region" description="Helical" evidence="1">
    <location>
        <begin position="112"/>
        <end position="133"/>
    </location>
</feature>
<proteinExistence type="predicted"/>
<evidence type="ECO:0008006" key="4">
    <source>
        <dbReference type="Google" id="ProtNLM"/>
    </source>
</evidence>
<dbReference type="Proteomes" id="UP000179284">
    <property type="component" value="Chromosome I"/>
</dbReference>
<feature type="transmembrane region" description="Helical" evidence="1">
    <location>
        <begin position="519"/>
        <end position="546"/>
    </location>
</feature>
<accession>A0A1D9P4N3</accession>
<feature type="transmembrane region" description="Helical" evidence="1">
    <location>
        <begin position="210"/>
        <end position="227"/>
    </location>
</feature>
<feature type="transmembrane region" description="Helical" evidence="1">
    <location>
        <begin position="51"/>
        <end position="71"/>
    </location>
</feature>
<organism evidence="2 3">
    <name type="scientific">Butyrivibrio hungatei</name>
    <dbReference type="NCBI Taxonomy" id="185008"/>
    <lineage>
        <taxon>Bacteria</taxon>
        <taxon>Bacillati</taxon>
        <taxon>Bacillota</taxon>
        <taxon>Clostridia</taxon>
        <taxon>Lachnospirales</taxon>
        <taxon>Lachnospiraceae</taxon>
        <taxon>Butyrivibrio</taxon>
    </lineage>
</organism>
<keyword evidence="1" id="KW-1133">Transmembrane helix</keyword>
<dbReference type="AlphaFoldDB" id="A0A1D9P4N3"/>
<keyword evidence="3" id="KW-1185">Reference proteome</keyword>
<evidence type="ECO:0000313" key="3">
    <source>
        <dbReference type="Proteomes" id="UP000179284"/>
    </source>
</evidence>